<dbReference type="Proteomes" id="UP000284605">
    <property type="component" value="Unassembled WGS sequence"/>
</dbReference>
<dbReference type="PROSITE" id="PS50111">
    <property type="entry name" value="CHEMOTAXIS_TRANSDUC_2"/>
    <property type="match status" value="1"/>
</dbReference>
<dbReference type="SUPFAM" id="SSF58104">
    <property type="entry name" value="Methyl-accepting chemotaxis protein (MCP) signaling domain"/>
    <property type="match status" value="1"/>
</dbReference>
<dbReference type="GO" id="GO:0016020">
    <property type="term" value="C:membrane"/>
    <property type="evidence" value="ECO:0007669"/>
    <property type="project" value="InterPro"/>
</dbReference>
<dbReference type="Pfam" id="PF00672">
    <property type="entry name" value="HAMP"/>
    <property type="match status" value="1"/>
</dbReference>
<evidence type="ECO:0000256" key="5">
    <source>
        <dbReference type="SAM" id="MobiDB-lite"/>
    </source>
</evidence>
<comment type="caution">
    <text evidence="8">The sequence shown here is derived from an EMBL/GenBank/DDBJ whole genome shotgun (WGS) entry which is preliminary data.</text>
</comment>
<dbReference type="Gene3D" id="6.10.340.10">
    <property type="match status" value="1"/>
</dbReference>
<dbReference type="InterPro" id="IPR003660">
    <property type="entry name" value="HAMP_dom"/>
</dbReference>
<keyword evidence="1 3" id="KW-0807">Transducer</keyword>
<dbReference type="AlphaFoldDB" id="A0A418WET9"/>
<dbReference type="InterPro" id="IPR004089">
    <property type="entry name" value="MCPsignal_dom"/>
</dbReference>
<dbReference type="EMBL" id="QYUK01000011">
    <property type="protein sequence ID" value="RJF88504.1"/>
    <property type="molecule type" value="Genomic_DNA"/>
</dbReference>
<keyword evidence="9" id="KW-1185">Reference proteome</keyword>
<evidence type="ECO:0000259" key="7">
    <source>
        <dbReference type="PROSITE" id="PS50885"/>
    </source>
</evidence>
<dbReference type="SMART" id="SM00283">
    <property type="entry name" value="MA"/>
    <property type="match status" value="1"/>
</dbReference>
<gene>
    <name evidence="8" type="ORF">D3874_17050</name>
</gene>
<evidence type="ECO:0000313" key="8">
    <source>
        <dbReference type="EMBL" id="RJF88504.1"/>
    </source>
</evidence>
<evidence type="ECO:0000256" key="2">
    <source>
        <dbReference type="ARBA" id="ARBA00029447"/>
    </source>
</evidence>
<proteinExistence type="inferred from homology"/>
<dbReference type="CDD" id="cd06225">
    <property type="entry name" value="HAMP"/>
    <property type="match status" value="1"/>
</dbReference>
<dbReference type="PROSITE" id="PS50885">
    <property type="entry name" value="HAMP"/>
    <property type="match status" value="1"/>
</dbReference>
<dbReference type="PANTHER" id="PTHR32089:SF112">
    <property type="entry name" value="LYSOZYME-LIKE PROTEIN-RELATED"/>
    <property type="match status" value="1"/>
</dbReference>
<dbReference type="PANTHER" id="PTHR32089">
    <property type="entry name" value="METHYL-ACCEPTING CHEMOTAXIS PROTEIN MCPB"/>
    <property type="match status" value="1"/>
</dbReference>
<accession>A0A418WET9</accession>
<dbReference type="Pfam" id="PF00015">
    <property type="entry name" value="MCPsignal"/>
    <property type="match status" value="1"/>
</dbReference>
<evidence type="ECO:0000256" key="3">
    <source>
        <dbReference type="PROSITE-ProRule" id="PRU00284"/>
    </source>
</evidence>
<name>A0A418WET9_9PROT</name>
<dbReference type="Gene3D" id="1.10.287.950">
    <property type="entry name" value="Methyl-accepting chemotaxis protein"/>
    <property type="match status" value="1"/>
</dbReference>
<keyword evidence="4" id="KW-0175">Coiled coil</keyword>
<reference evidence="8 9" key="1">
    <citation type="submission" date="2018-09" db="EMBL/GenBank/DDBJ databases">
        <authorList>
            <person name="Zhu H."/>
        </authorList>
    </citation>
    <scope>NUCLEOTIDE SEQUENCE [LARGE SCALE GENOMIC DNA]</scope>
    <source>
        <strain evidence="8 9">K1W22B-8</strain>
    </source>
</reference>
<evidence type="ECO:0000313" key="9">
    <source>
        <dbReference type="Proteomes" id="UP000284605"/>
    </source>
</evidence>
<dbReference type="GO" id="GO:0007165">
    <property type="term" value="P:signal transduction"/>
    <property type="evidence" value="ECO:0007669"/>
    <property type="project" value="UniProtKB-KW"/>
</dbReference>
<evidence type="ECO:0000256" key="1">
    <source>
        <dbReference type="ARBA" id="ARBA00023224"/>
    </source>
</evidence>
<feature type="domain" description="HAMP" evidence="7">
    <location>
        <begin position="556"/>
        <end position="609"/>
    </location>
</feature>
<feature type="region of interest" description="Disordered" evidence="5">
    <location>
        <begin position="619"/>
        <end position="659"/>
    </location>
</feature>
<feature type="coiled-coil region" evidence="4">
    <location>
        <begin position="353"/>
        <end position="380"/>
    </location>
</feature>
<feature type="compositionally biased region" description="Basic and acidic residues" evidence="5">
    <location>
        <begin position="621"/>
        <end position="659"/>
    </location>
</feature>
<evidence type="ECO:0000256" key="4">
    <source>
        <dbReference type="SAM" id="Coils"/>
    </source>
</evidence>
<feature type="domain" description="Methyl-accepting transducer" evidence="6">
    <location>
        <begin position="679"/>
        <end position="904"/>
    </location>
</feature>
<organism evidence="8 9">
    <name type="scientific">Oleomonas cavernae</name>
    <dbReference type="NCBI Taxonomy" id="2320859"/>
    <lineage>
        <taxon>Bacteria</taxon>
        <taxon>Pseudomonadati</taxon>
        <taxon>Pseudomonadota</taxon>
        <taxon>Alphaproteobacteria</taxon>
        <taxon>Acetobacterales</taxon>
        <taxon>Acetobacteraceae</taxon>
        <taxon>Oleomonas</taxon>
    </lineage>
</organism>
<sequence length="935" mass="95161">MSIRGRIATGFALAIALTVGVAAIGYVSLEEFAGHIGISHDVTAIERGLALVRGAGQVDAAAAGQVDALADQARGLVPALGSSAAAIADDLSAYAGAIRAAAQAQSAGDLAAAEIYTITQSLRTAAAAIERDAAQAAGARENTFNTARAVAAAGRETAERARGLARAADAAGRAVQDFLLGDETAKDRVADSLRATFSLAVDLKRRLGDEEHAATALVVGQYAAQLRQGFAAIVEAQAATVLASAQMREASTSASNAAKRFAGLAGSLLQVSDGDGSGGDGTWRDTAREIERLGFEASFAAEAFRADGDEADAQAAKTAIRDVYTKVTALRRSVPRGAMEEVAAGLANEAQSYRTALAALIEAKAQLDAAQAELATQRLATQASARQIAGLAEELAQGESSEAARSDEDAAQALAALTQARATAAQAASLAAGARDIEVQVNRFLQGEDAQADAVILALGQALDALGSGNGFDTARAQVTDLAAGFARLKQATATLQAARTGMSDAAAQVARNVAEVVGRQDAMARDGRGGAETFVLIGAAVAVLLGIAAALLISRSIARPLVGVTGIIRRIADGNLDIAVEGGERRDEVGEIARAVSILRDRGREAAVLAAEAETLRQGGEAERRARREAERQAEIARQEEAEQQRRKAEQERRQETRALADRFDAEISTIVQALATAAQELEGNARMMTGSAQQVSIEAEGGRAATGSALSGAQSVSAGAEQLSASVAEIGRRISDSSHRTSEAAAQAERSRRTVGSLADAVAQIGEIAGLISAVAGKTNLLALNATIEAARAGEAGKGFAVVAAEVKDLANQTARATEQITQQIDRIQGATQESVAAISGVAAAISELNAIAAAIAAATEQQGASTKEIASSIMQVADGAATADQAIEVVLSTAGATGEAAHQVLAAATAISAETAGLRARVDGFLTQVRAA</sequence>
<protein>
    <submittedName>
        <fullName evidence="8">Methyl-accepting chemotaxis protein</fullName>
    </submittedName>
</protein>
<comment type="similarity">
    <text evidence="2">Belongs to the methyl-accepting chemotaxis (MCP) protein family.</text>
</comment>
<dbReference type="SMART" id="SM00304">
    <property type="entry name" value="HAMP"/>
    <property type="match status" value="1"/>
</dbReference>
<evidence type="ECO:0000259" key="6">
    <source>
        <dbReference type="PROSITE" id="PS50111"/>
    </source>
</evidence>